<dbReference type="AlphaFoldDB" id="A0A0A8ZX57"/>
<organism evidence="1">
    <name type="scientific">Arundo donax</name>
    <name type="common">Giant reed</name>
    <name type="synonym">Donax arundinaceus</name>
    <dbReference type="NCBI Taxonomy" id="35708"/>
    <lineage>
        <taxon>Eukaryota</taxon>
        <taxon>Viridiplantae</taxon>
        <taxon>Streptophyta</taxon>
        <taxon>Embryophyta</taxon>
        <taxon>Tracheophyta</taxon>
        <taxon>Spermatophyta</taxon>
        <taxon>Magnoliopsida</taxon>
        <taxon>Liliopsida</taxon>
        <taxon>Poales</taxon>
        <taxon>Poaceae</taxon>
        <taxon>PACMAD clade</taxon>
        <taxon>Arundinoideae</taxon>
        <taxon>Arundineae</taxon>
        <taxon>Arundo</taxon>
    </lineage>
</organism>
<name>A0A0A8ZX57_ARUDO</name>
<evidence type="ECO:0000313" key="1">
    <source>
        <dbReference type="EMBL" id="JAD43406.1"/>
    </source>
</evidence>
<accession>A0A0A8ZX57</accession>
<dbReference type="EMBL" id="GBRH01254489">
    <property type="protein sequence ID" value="JAD43406.1"/>
    <property type="molecule type" value="Transcribed_RNA"/>
</dbReference>
<reference evidence="1" key="1">
    <citation type="submission" date="2014-09" db="EMBL/GenBank/DDBJ databases">
        <authorList>
            <person name="Magalhaes I.L.F."/>
            <person name="Oliveira U."/>
            <person name="Santos F.R."/>
            <person name="Vidigal T.H.D.A."/>
            <person name="Brescovit A.D."/>
            <person name="Santos A.J."/>
        </authorList>
    </citation>
    <scope>NUCLEOTIDE SEQUENCE</scope>
    <source>
        <tissue evidence="1">Shoot tissue taken approximately 20 cm above the soil surface</tissue>
    </source>
</reference>
<reference evidence="1" key="2">
    <citation type="journal article" date="2015" name="Data Brief">
        <title>Shoot transcriptome of the giant reed, Arundo donax.</title>
        <authorList>
            <person name="Barrero R.A."/>
            <person name="Guerrero F.D."/>
            <person name="Moolhuijzen P."/>
            <person name="Goolsby J.A."/>
            <person name="Tidwell J."/>
            <person name="Bellgard S.E."/>
            <person name="Bellgard M.I."/>
        </authorList>
    </citation>
    <scope>NUCLEOTIDE SEQUENCE</scope>
    <source>
        <tissue evidence="1">Shoot tissue taken approximately 20 cm above the soil surface</tissue>
    </source>
</reference>
<protein>
    <submittedName>
        <fullName evidence="1">Uncharacterized protein</fullName>
    </submittedName>
</protein>
<sequence length="35" mass="4141">MPLLHLLVRLMNCQLYTVGFIVWCTLPSKYEPFLT</sequence>
<proteinExistence type="predicted"/>